<dbReference type="CDD" id="cd03349">
    <property type="entry name" value="LbH_XAT"/>
    <property type="match status" value="1"/>
</dbReference>
<keyword evidence="3" id="KW-0012">Acyltransferase</keyword>
<dbReference type="PANTHER" id="PTHR43300:SF11">
    <property type="entry name" value="ACETYLTRANSFERASE RV3034C-RELATED"/>
    <property type="match status" value="1"/>
</dbReference>
<organism evidence="3 4">
    <name type="scientific">Aureliella helgolandensis</name>
    <dbReference type="NCBI Taxonomy" id="2527968"/>
    <lineage>
        <taxon>Bacteria</taxon>
        <taxon>Pseudomonadati</taxon>
        <taxon>Planctomycetota</taxon>
        <taxon>Planctomycetia</taxon>
        <taxon>Pirellulales</taxon>
        <taxon>Pirellulaceae</taxon>
        <taxon>Aureliella</taxon>
    </lineage>
</organism>
<keyword evidence="3" id="KW-0808">Transferase</keyword>
<dbReference type="RefSeq" id="WP_145084534.1">
    <property type="nucleotide sequence ID" value="NZ_CP036298.1"/>
</dbReference>
<dbReference type="Proteomes" id="UP000318017">
    <property type="component" value="Chromosome"/>
</dbReference>
<dbReference type="OrthoDB" id="285017at2"/>
<name>A0A518GFD9_9BACT</name>
<proteinExistence type="inferred from homology"/>
<protein>
    <submittedName>
        <fullName evidence="3">Virginiamycin A acetyltransferase</fullName>
        <ecNumber evidence="3">2.3.1.-</ecNumber>
    </submittedName>
</protein>
<keyword evidence="4" id="KW-1185">Reference proteome</keyword>
<dbReference type="PANTHER" id="PTHR43300">
    <property type="entry name" value="ACETYLTRANSFERASE"/>
    <property type="match status" value="1"/>
</dbReference>
<dbReference type="AlphaFoldDB" id="A0A518GFD9"/>
<dbReference type="SUPFAM" id="SSF51161">
    <property type="entry name" value="Trimeric LpxA-like enzymes"/>
    <property type="match status" value="1"/>
</dbReference>
<sequence>MDANSNSSWPELKQSRTATALFQLAGMLRLCKRWTIARHLITSICKLEGGETFSPTARKFLANYYGVHIGSYSYGGVFKPGAFPAKTYVGRYSSIAAGVRCIERNHPYNRVSTSSFFYEPNLGIVSESQLPAYEPIYIGHDVWIGWNAILLPGCRRIGNGAIIGAGAIVTSNVPPYAIVAGSPAKILKYRFNPELIESLEATNWWQLTPQQLREHRELFCCTIDMASISRLAACGTSSPPTPDRRSVSDEVQS</sequence>
<evidence type="ECO:0000313" key="3">
    <source>
        <dbReference type="EMBL" id="QDV27315.1"/>
    </source>
</evidence>
<dbReference type="InterPro" id="IPR050179">
    <property type="entry name" value="Trans_hexapeptide_repeat"/>
</dbReference>
<dbReference type="KEGG" id="ahel:Q31a_57030"/>
<dbReference type="Gene3D" id="2.160.10.10">
    <property type="entry name" value="Hexapeptide repeat proteins"/>
    <property type="match status" value="1"/>
</dbReference>
<feature type="compositionally biased region" description="Basic and acidic residues" evidence="2">
    <location>
        <begin position="242"/>
        <end position="253"/>
    </location>
</feature>
<feature type="region of interest" description="Disordered" evidence="2">
    <location>
        <begin position="234"/>
        <end position="253"/>
    </location>
</feature>
<dbReference type="InterPro" id="IPR011004">
    <property type="entry name" value="Trimer_LpxA-like_sf"/>
</dbReference>
<dbReference type="GO" id="GO:0016746">
    <property type="term" value="F:acyltransferase activity"/>
    <property type="evidence" value="ECO:0007669"/>
    <property type="project" value="UniProtKB-KW"/>
</dbReference>
<evidence type="ECO:0000256" key="2">
    <source>
        <dbReference type="SAM" id="MobiDB-lite"/>
    </source>
</evidence>
<dbReference type="EC" id="2.3.1.-" evidence="3"/>
<evidence type="ECO:0000256" key="1">
    <source>
        <dbReference type="ARBA" id="ARBA00007274"/>
    </source>
</evidence>
<reference evidence="3 4" key="1">
    <citation type="submission" date="2019-02" db="EMBL/GenBank/DDBJ databases">
        <title>Deep-cultivation of Planctomycetes and their phenomic and genomic characterization uncovers novel biology.</title>
        <authorList>
            <person name="Wiegand S."/>
            <person name="Jogler M."/>
            <person name="Boedeker C."/>
            <person name="Pinto D."/>
            <person name="Vollmers J."/>
            <person name="Rivas-Marin E."/>
            <person name="Kohn T."/>
            <person name="Peeters S.H."/>
            <person name="Heuer A."/>
            <person name="Rast P."/>
            <person name="Oberbeckmann S."/>
            <person name="Bunk B."/>
            <person name="Jeske O."/>
            <person name="Meyerdierks A."/>
            <person name="Storesund J.E."/>
            <person name="Kallscheuer N."/>
            <person name="Luecker S."/>
            <person name="Lage O.M."/>
            <person name="Pohl T."/>
            <person name="Merkel B.J."/>
            <person name="Hornburger P."/>
            <person name="Mueller R.-W."/>
            <person name="Bruemmer F."/>
            <person name="Labrenz M."/>
            <person name="Spormann A.M."/>
            <person name="Op den Camp H."/>
            <person name="Overmann J."/>
            <person name="Amann R."/>
            <person name="Jetten M.S.M."/>
            <person name="Mascher T."/>
            <person name="Medema M.H."/>
            <person name="Devos D.P."/>
            <person name="Kaster A.-K."/>
            <person name="Ovreas L."/>
            <person name="Rohde M."/>
            <person name="Galperin M.Y."/>
            <person name="Jogler C."/>
        </authorList>
    </citation>
    <scope>NUCLEOTIDE SEQUENCE [LARGE SCALE GENOMIC DNA]</scope>
    <source>
        <strain evidence="3 4">Q31a</strain>
    </source>
</reference>
<dbReference type="EMBL" id="CP036298">
    <property type="protein sequence ID" value="QDV27315.1"/>
    <property type="molecule type" value="Genomic_DNA"/>
</dbReference>
<accession>A0A518GFD9</accession>
<comment type="similarity">
    <text evidence="1">Belongs to the transferase hexapeptide repeat family.</text>
</comment>
<gene>
    <name evidence="3" type="primary">vat</name>
    <name evidence="3" type="ORF">Q31a_57030</name>
</gene>
<evidence type="ECO:0000313" key="4">
    <source>
        <dbReference type="Proteomes" id="UP000318017"/>
    </source>
</evidence>